<gene>
    <name evidence="2" type="ORF">AMATHDRAFT_51027</name>
</gene>
<feature type="region of interest" description="Disordered" evidence="1">
    <location>
        <begin position="102"/>
        <end position="127"/>
    </location>
</feature>
<proteinExistence type="predicted"/>
<dbReference type="STRING" id="703135.A0A2A9NE07"/>
<feature type="region of interest" description="Disordered" evidence="1">
    <location>
        <begin position="189"/>
        <end position="272"/>
    </location>
</feature>
<reference evidence="2 3" key="1">
    <citation type="submission" date="2014-02" db="EMBL/GenBank/DDBJ databases">
        <title>Transposable element dynamics among asymbiotic and ectomycorrhizal Amanita fungi.</title>
        <authorList>
            <consortium name="DOE Joint Genome Institute"/>
            <person name="Hess J."/>
            <person name="Skrede I."/>
            <person name="Wolfe B."/>
            <person name="LaButti K."/>
            <person name="Ohm R.A."/>
            <person name="Grigoriev I.V."/>
            <person name="Pringle A."/>
        </authorList>
    </citation>
    <scope>NUCLEOTIDE SEQUENCE [LARGE SCALE GENOMIC DNA]</scope>
    <source>
        <strain evidence="2 3">SKay4041</strain>
    </source>
</reference>
<feature type="compositionally biased region" description="Low complexity" evidence="1">
    <location>
        <begin position="191"/>
        <end position="226"/>
    </location>
</feature>
<feature type="compositionally biased region" description="Polar residues" evidence="1">
    <location>
        <begin position="259"/>
        <end position="270"/>
    </location>
</feature>
<accession>A0A2A9NE07</accession>
<evidence type="ECO:0000313" key="2">
    <source>
        <dbReference type="EMBL" id="PFH46477.1"/>
    </source>
</evidence>
<sequence length="443" mass="48253">MKGCLKHPSPVPSPPPFSPSSLTRKCVAFEADGSEKIFVADEWDRTPTEPTRKLTYQDLLELKEIQRSLPLANQPSDPILGTPERQYLSNVPIGLLPLLPQSDNTLNTTTNQPQRPPLTRTISSVSPTTNYNLGLTSLFFQRSLIASRSPSQSPSHSSSSSPQRTCQPPPPPNIAVAVAVAQRPKPNFAFLPLLDTPTPTPNSSTTPSELSTPLPSNSSSRSASPEPSDPIDPTESDCTDLTDLTSDTDASELDPPTPSLTNASLDSSPEPTFLQLPLVSSGRFNHYHGGDHGVKSRFAHFGPQDSYFSLYDGHNVDVDQRHHRPVLGKSQPHLNPLPTVKKPVRKRNVIVVNDMVIELDEGGDVDDEHDDEHDDECDKVNAVPALGVIGELDLDHRIPSLSIKNEPSPVLAKHGDCPTGFGSLHVPMSFKRREQGIYALHHS</sequence>
<evidence type="ECO:0000256" key="1">
    <source>
        <dbReference type="SAM" id="MobiDB-lite"/>
    </source>
</evidence>
<dbReference type="OrthoDB" id="2802795at2759"/>
<organism evidence="2 3">
    <name type="scientific">Amanita thiersii Skay4041</name>
    <dbReference type="NCBI Taxonomy" id="703135"/>
    <lineage>
        <taxon>Eukaryota</taxon>
        <taxon>Fungi</taxon>
        <taxon>Dikarya</taxon>
        <taxon>Basidiomycota</taxon>
        <taxon>Agaricomycotina</taxon>
        <taxon>Agaricomycetes</taxon>
        <taxon>Agaricomycetidae</taxon>
        <taxon>Agaricales</taxon>
        <taxon>Pluteineae</taxon>
        <taxon>Amanitaceae</taxon>
        <taxon>Amanita</taxon>
    </lineage>
</organism>
<feature type="compositionally biased region" description="Pro residues" evidence="1">
    <location>
        <begin position="9"/>
        <end position="18"/>
    </location>
</feature>
<feature type="compositionally biased region" description="Polar residues" evidence="1">
    <location>
        <begin position="102"/>
        <end position="113"/>
    </location>
</feature>
<feature type="compositionally biased region" description="Low complexity" evidence="1">
    <location>
        <begin position="147"/>
        <end position="166"/>
    </location>
</feature>
<name>A0A2A9NE07_9AGAR</name>
<keyword evidence="3" id="KW-1185">Reference proteome</keyword>
<feature type="region of interest" description="Disordered" evidence="1">
    <location>
        <begin position="1"/>
        <end position="20"/>
    </location>
</feature>
<dbReference type="AlphaFoldDB" id="A0A2A9NE07"/>
<protein>
    <submittedName>
        <fullName evidence="2">Uncharacterized protein</fullName>
    </submittedName>
</protein>
<evidence type="ECO:0000313" key="3">
    <source>
        <dbReference type="Proteomes" id="UP000242287"/>
    </source>
</evidence>
<feature type="region of interest" description="Disordered" evidence="1">
    <location>
        <begin position="146"/>
        <end position="173"/>
    </location>
</feature>
<dbReference type="EMBL" id="KZ302188">
    <property type="protein sequence ID" value="PFH46477.1"/>
    <property type="molecule type" value="Genomic_DNA"/>
</dbReference>
<dbReference type="Proteomes" id="UP000242287">
    <property type="component" value="Unassembled WGS sequence"/>
</dbReference>